<evidence type="ECO:0000313" key="6">
    <source>
        <dbReference type="Proteomes" id="UP000186469"/>
    </source>
</evidence>
<name>A0A1M7T6H4_9BACT</name>
<dbReference type="Pfam" id="PF02545">
    <property type="entry name" value="Maf"/>
    <property type="match status" value="1"/>
</dbReference>
<feature type="site" description="Important for substrate specificity" evidence="4">
    <location>
        <position position="19"/>
    </location>
</feature>
<feature type="site" description="Important for substrate specificity" evidence="4">
    <location>
        <position position="171"/>
    </location>
</feature>
<evidence type="ECO:0000256" key="4">
    <source>
        <dbReference type="HAMAP-Rule" id="MF_00528"/>
    </source>
</evidence>
<keyword evidence="2 4" id="KW-0378">Hydrolase</keyword>
<dbReference type="Gene3D" id="3.90.950.10">
    <property type="match status" value="1"/>
</dbReference>
<accession>A0A1M7T6H4</accession>
<comment type="catalytic activity">
    <reaction evidence="4">
        <text>UTP + H2O = UMP + diphosphate + H(+)</text>
        <dbReference type="Rhea" id="RHEA:29395"/>
        <dbReference type="ChEBI" id="CHEBI:15377"/>
        <dbReference type="ChEBI" id="CHEBI:15378"/>
        <dbReference type="ChEBI" id="CHEBI:33019"/>
        <dbReference type="ChEBI" id="CHEBI:46398"/>
        <dbReference type="ChEBI" id="CHEBI:57865"/>
        <dbReference type="EC" id="3.6.1.9"/>
    </reaction>
</comment>
<organism evidence="5 6">
    <name type="scientific">Desulfovibrio litoralis DSM 11393</name>
    <dbReference type="NCBI Taxonomy" id="1121455"/>
    <lineage>
        <taxon>Bacteria</taxon>
        <taxon>Pseudomonadati</taxon>
        <taxon>Thermodesulfobacteriota</taxon>
        <taxon>Desulfovibrionia</taxon>
        <taxon>Desulfovibrionales</taxon>
        <taxon>Desulfovibrionaceae</taxon>
        <taxon>Desulfovibrio</taxon>
    </lineage>
</organism>
<feature type="site" description="Important for substrate specificity" evidence="4">
    <location>
        <position position="88"/>
    </location>
</feature>
<dbReference type="PANTHER" id="PTHR43213">
    <property type="entry name" value="BIFUNCTIONAL DTTP/UTP PYROPHOSPHATASE/METHYLTRANSFERASE PROTEIN-RELATED"/>
    <property type="match status" value="1"/>
</dbReference>
<keyword evidence="3 4" id="KW-0546">Nucleotide metabolism</keyword>
<dbReference type="NCBIfam" id="TIGR00172">
    <property type="entry name" value="maf"/>
    <property type="match status" value="1"/>
</dbReference>
<dbReference type="GO" id="GO:0009117">
    <property type="term" value="P:nucleotide metabolic process"/>
    <property type="evidence" value="ECO:0007669"/>
    <property type="project" value="UniProtKB-KW"/>
</dbReference>
<dbReference type="SUPFAM" id="SSF52972">
    <property type="entry name" value="ITPase-like"/>
    <property type="match status" value="1"/>
</dbReference>
<gene>
    <name evidence="5" type="ORF">SAMN02745728_01602</name>
</gene>
<dbReference type="Proteomes" id="UP000186469">
    <property type="component" value="Unassembled WGS sequence"/>
</dbReference>
<keyword evidence="6" id="KW-1185">Reference proteome</keyword>
<dbReference type="AlphaFoldDB" id="A0A1M7T6H4"/>
<dbReference type="GO" id="GO:0005737">
    <property type="term" value="C:cytoplasm"/>
    <property type="evidence" value="ECO:0007669"/>
    <property type="project" value="UniProtKB-SubCell"/>
</dbReference>
<dbReference type="OrthoDB" id="9807767at2"/>
<dbReference type="HAMAP" id="MF_00528">
    <property type="entry name" value="Maf"/>
    <property type="match status" value="1"/>
</dbReference>
<feature type="active site" description="Proton acceptor" evidence="4">
    <location>
        <position position="87"/>
    </location>
</feature>
<dbReference type="InterPro" id="IPR003697">
    <property type="entry name" value="Maf-like"/>
</dbReference>
<proteinExistence type="inferred from homology"/>
<dbReference type="CDD" id="cd00555">
    <property type="entry name" value="Maf"/>
    <property type="match status" value="1"/>
</dbReference>
<sequence>MLTLLKNNMPIVLASGSLRRRDFLNNLGLKFKAIAPRTEVLPNINEEATSYSIRCCTEKANYVSEDIQRSNLSNKEELLQAAIISADTLIHYNGEIIGKPTSAEDNYNILCKLAGNTHEVISSFAILLPNKQLITNCDITKVTFWDCPKELLRAYANSSEGMDKAGGYAIQLGGAFLSSKIEGSITTVIAMPLSKLVKSLLKHNIVKTVV</sequence>
<dbReference type="STRING" id="1121455.SAMN02745728_01602"/>
<evidence type="ECO:0000313" key="5">
    <source>
        <dbReference type="EMBL" id="SHN66252.1"/>
    </source>
</evidence>
<comment type="catalytic activity">
    <reaction evidence="4">
        <text>dTTP + H2O = dTMP + diphosphate + H(+)</text>
        <dbReference type="Rhea" id="RHEA:28534"/>
        <dbReference type="ChEBI" id="CHEBI:15377"/>
        <dbReference type="ChEBI" id="CHEBI:15378"/>
        <dbReference type="ChEBI" id="CHEBI:33019"/>
        <dbReference type="ChEBI" id="CHEBI:37568"/>
        <dbReference type="ChEBI" id="CHEBI:63528"/>
        <dbReference type="EC" id="3.6.1.9"/>
    </reaction>
</comment>
<dbReference type="GO" id="GO:0036221">
    <property type="term" value="F:UTP diphosphatase activity"/>
    <property type="evidence" value="ECO:0007669"/>
    <property type="project" value="RHEA"/>
</dbReference>
<evidence type="ECO:0000256" key="1">
    <source>
        <dbReference type="ARBA" id="ARBA00001968"/>
    </source>
</evidence>
<keyword evidence="4" id="KW-0963">Cytoplasm</keyword>
<dbReference type="RefSeq" id="WP_072697292.1">
    <property type="nucleotide sequence ID" value="NZ_FRDI01000007.1"/>
</dbReference>
<comment type="cofactor">
    <cofactor evidence="1 4">
        <name>a divalent metal cation</name>
        <dbReference type="ChEBI" id="CHEBI:60240"/>
    </cofactor>
</comment>
<reference evidence="5 6" key="1">
    <citation type="submission" date="2016-12" db="EMBL/GenBank/DDBJ databases">
        <authorList>
            <person name="Song W.-J."/>
            <person name="Kurnit D.M."/>
        </authorList>
    </citation>
    <scope>NUCLEOTIDE SEQUENCE [LARGE SCALE GENOMIC DNA]</scope>
    <source>
        <strain evidence="5 6">DSM 11393</strain>
    </source>
</reference>
<dbReference type="GO" id="GO:0036218">
    <property type="term" value="F:dTTP diphosphatase activity"/>
    <property type="evidence" value="ECO:0007669"/>
    <property type="project" value="RHEA"/>
</dbReference>
<dbReference type="EMBL" id="FRDI01000007">
    <property type="protein sequence ID" value="SHN66252.1"/>
    <property type="molecule type" value="Genomic_DNA"/>
</dbReference>
<dbReference type="PIRSF" id="PIRSF006305">
    <property type="entry name" value="Maf"/>
    <property type="match status" value="1"/>
</dbReference>
<dbReference type="EC" id="3.6.1.9" evidence="4"/>
<comment type="subcellular location">
    <subcellularLocation>
        <location evidence="4">Cytoplasm</location>
    </subcellularLocation>
</comment>
<comment type="similarity">
    <text evidence="4">Belongs to the Maf family. YhdE subfamily.</text>
</comment>
<evidence type="ECO:0000256" key="3">
    <source>
        <dbReference type="ARBA" id="ARBA00023080"/>
    </source>
</evidence>
<protein>
    <recommendedName>
        <fullName evidence="4">dTTP/UTP pyrophosphatase</fullName>
        <shortName evidence="4">dTTPase/UTPase</shortName>
        <ecNumber evidence="4">3.6.1.9</ecNumber>
    </recommendedName>
    <alternativeName>
        <fullName evidence="4">Nucleoside triphosphate pyrophosphatase</fullName>
    </alternativeName>
    <alternativeName>
        <fullName evidence="4">Nucleotide pyrophosphatase</fullName>
        <shortName evidence="4">Nucleotide PPase</shortName>
    </alternativeName>
</protein>
<dbReference type="InterPro" id="IPR029001">
    <property type="entry name" value="ITPase-like_fam"/>
</dbReference>
<comment type="caution">
    <text evidence="4">Lacks conserved residue(s) required for the propagation of feature annotation.</text>
</comment>
<evidence type="ECO:0000256" key="2">
    <source>
        <dbReference type="ARBA" id="ARBA00022801"/>
    </source>
</evidence>
<comment type="function">
    <text evidence="4">Nucleoside triphosphate pyrophosphatase that hydrolyzes dTTP and UTP. May have a dual role in cell division arrest and in preventing the incorporation of modified nucleotides into cellular nucleic acids.</text>
</comment>
<dbReference type="PANTHER" id="PTHR43213:SF5">
    <property type="entry name" value="BIFUNCTIONAL DTTP_UTP PYROPHOSPHATASE_METHYLTRANSFERASE PROTEIN-RELATED"/>
    <property type="match status" value="1"/>
</dbReference>